<gene>
    <name evidence="2" type="ORF">GCM10023322_35290</name>
</gene>
<dbReference type="InterPro" id="IPR003615">
    <property type="entry name" value="HNH_nuc"/>
</dbReference>
<evidence type="ECO:0000313" key="2">
    <source>
        <dbReference type="EMBL" id="GAA5187274.1"/>
    </source>
</evidence>
<dbReference type="Proteomes" id="UP001501570">
    <property type="component" value="Unassembled WGS sequence"/>
</dbReference>
<dbReference type="RefSeq" id="WP_345630858.1">
    <property type="nucleotide sequence ID" value="NZ_BAABJQ010000009.1"/>
</dbReference>
<keyword evidence="2" id="KW-0540">Nuclease</keyword>
<dbReference type="Pfam" id="PF13391">
    <property type="entry name" value="HNH_2"/>
    <property type="match status" value="1"/>
</dbReference>
<comment type="caution">
    <text evidence="2">The sequence shown here is derived from an EMBL/GenBank/DDBJ whole genome shotgun (WGS) entry which is preliminary data.</text>
</comment>
<reference evidence="3" key="1">
    <citation type="journal article" date="2019" name="Int. J. Syst. Evol. Microbiol.">
        <title>The Global Catalogue of Microorganisms (GCM) 10K type strain sequencing project: providing services to taxonomists for standard genome sequencing and annotation.</title>
        <authorList>
            <consortium name="The Broad Institute Genomics Platform"/>
            <consortium name="The Broad Institute Genome Sequencing Center for Infectious Disease"/>
            <person name="Wu L."/>
            <person name="Ma J."/>
        </authorList>
    </citation>
    <scope>NUCLEOTIDE SEQUENCE [LARGE SCALE GENOMIC DNA]</scope>
    <source>
        <strain evidence="3">JCM 18304</strain>
    </source>
</reference>
<sequence length="421" mass="45942">MDGDPLIELEHAVRSLAHASVWAQSPQTLIDRLDQAYALASRLDAVRLGLIREVDGRDIARRQGATTTTAWLRDRYRLSGGTAARQVKLAAALHGQLPKTVEALAAGTVNLEQAQVIAAAVPTLPAGVRPEGEEFLVGQCAVFGPRELGRLTSRLLDVVAPEVAEEQAAQQLARDEDRAHADRCLYLTDVPGQAKVRLTGWLDQESAAVVRAAIDPLCAPRPADEAGLRSPQQRRADALVEVCRLALAGGDLPDNGGDRPQVTVTVDLDTLRRQIGAATLDDGTVLSPAAARRLACDARIVPAVLSGVGQVLDLGRERRLFTGPIRRALVLRDRGCAFPGCDRPPRWCDGHHLVSWLDDGPTSLDNGVLLCAHHHRVIHQGDWQVKIASDGLPEFIPPRYLDPDQQPRRNIYHRNIYHRRQ</sequence>
<keyword evidence="2" id="KW-0378">Hydrolase</keyword>
<dbReference type="Pfam" id="PF02720">
    <property type="entry name" value="DUF222"/>
    <property type="match status" value="1"/>
</dbReference>
<evidence type="ECO:0000259" key="1">
    <source>
        <dbReference type="SMART" id="SM00507"/>
    </source>
</evidence>
<keyword evidence="2" id="KW-0255">Endonuclease</keyword>
<name>A0ABP9RUL7_9ACTN</name>
<feature type="domain" description="HNH nuclease" evidence="1">
    <location>
        <begin position="324"/>
        <end position="376"/>
    </location>
</feature>
<proteinExistence type="predicted"/>
<dbReference type="GO" id="GO:0004519">
    <property type="term" value="F:endonuclease activity"/>
    <property type="evidence" value="ECO:0007669"/>
    <property type="project" value="UniProtKB-KW"/>
</dbReference>
<keyword evidence="3" id="KW-1185">Reference proteome</keyword>
<organism evidence="2 3">
    <name type="scientific">Rugosimonospora acidiphila</name>
    <dbReference type="NCBI Taxonomy" id="556531"/>
    <lineage>
        <taxon>Bacteria</taxon>
        <taxon>Bacillati</taxon>
        <taxon>Actinomycetota</taxon>
        <taxon>Actinomycetes</taxon>
        <taxon>Micromonosporales</taxon>
        <taxon>Micromonosporaceae</taxon>
        <taxon>Rugosimonospora</taxon>
    </lineage>
</organism>
<evidence type="ECO:0000313" key="3">
    <source>
        <dbReference type="Proteomes" id="UP001501570"/>
    </source>
</evidence>
<dbReference type="SMART" id="SM00507">
    <property type="entry name" value="HNHc"/>
    <property type="match status" value="1"/>
</dbReference>
<protein>
    <submittedName>
        <fullName evidence="2">HNH endonuclease signature motif containing protein</fullName>
    </submittedName>
</protein>
<dbReference type="CDD" id="cd00085">
    <property type="entry name" value="HNHc"/>
    <property type="match status" value="1"/>
</dbReference>
<dbReference type="EMBL" id="BAABJQ010000009">
    <property type="protein sequence ID" value="GAA5187274.1"/>
    <property type="molecule type" value="Genomic_DNA"/>
</dbReference>
<dbReference type="InterPro" id="IPR003870">
    <property type="entry name" value="DUF222"/>
</dbReference>
<accession>A0ABP9RUL7</accession>